<keyword evidence="2" id="KW-1185">Reference proteome</keyword>
<comment type="caution">
    <text evidence="1">The sequence shown here is derived from an EMBL/GenBank/DDBJ whole genome shotgun (WGS) entry which is preliminary data.</text>
</comment>
<dbReference type="Proteomes" id="UP000324351">
    <property type="component" value="Unassembled WGS sequence"/>
</dbReference>
<dbReference type="Gene3D" id="3.40.1440.10">
    <property type="entry name" value="GIY-YIG endonuclease"/>
    <property type="match status" value="1"/>
</dbReference>
<sequence length="122" mass="13328">MPEPVKATVPAEPVAVAEEVAVSVRFSWQHLGPVTLDGDGKVTFPRPLPQAPGLYRMHFTGSGQLDRFYIGEADNLRRRLASNYRNPSPRQRTSLRVNEALRTHLAGGGGVDSCGRAHRGPE</sequence>
<reference evidence="1 2" key="2">
    <citation type="submission" date="2019-09" db="EMBL/GenBank/DDBJ databases">
        <authorList>
            <person name="Jin C."/>
        </authorList>
    </citation>
    <scope>NUCLEOTIDE SEQUENCE [LARGE SCALE GENOMIC DNA]</scope>
    <source>
        <strain evidence="1 2">BN140041</strain>
    </source>
</reference>
<reference evidence="1 2" key="1">
    <citation type="submission" date="2019-09" db="EMBL/GenBank/DDBJ databases">
        <title>Nocardioides panacisoli sp. nov., isolated from the soil of a ginseng field.</title>
        <authorList>
            <person name="Cho C."/>
        </authorList>
    </citation>
    <scope>NUCLEOTIDE SEQUENCE [LARGE SCALE GENOMIC DNA]</scope>
    <source>
        <strain evidence="1 2">BN140041</strain>
    </source>
</reference>
<proteinExistence type="predicted"/>
<dbReference type="InterPro" id="IPR035901">
    <property type="entry name" value="GIY-YIG_endonuc_sf"/>
</dbReference>
<organism evidence="1 2">
    <name type="scientific">Nocardioides antri</name>
    <dbReference type="NCBI Taxonomy" id="2607659"/>
    <lineage>
        <taxon>Bacteria</taxon>
        <taxon>Bacillati</taxon>
        <taxon>Actinomycetota</taxon>
        <taxon>Actinomycetes</taxon>
        <taxon>Propionibacteriales</taxon>
        <taxon>Nocardioidaceae</taxon>
        <taxon>Nocardioides</taxon>
    </lineage>
</organism>
<evidence type="ECO:0000313" key="2">
    <source>
        <dbReference type="Proteomes" id="UP000324351"/>
    </source>
</evidence>
<gene>
    <name evidence="1" type="ORF">F0U47_11985</name>
</gene>
<dbReference type="EMBL" id="VUJW01000005">
    <property type="protein sequence ID" value="KAA1426895.1"/>
    <property type="molecule type" value="Genomic_DNA"/>
</dbReference>
<dbReference type="AlphaFoldDB" id="A0A5B1M176"/>
<name>A0A5B1M176_9ACTN</name>
<evidence type="ECO:0000313" key="1">
    <source>
        <dbReference type="EMBL" id="KAA1426895.1"/>
    </source>
</evidence>
<dbReference type="RefSeq" id="WP_149750722.1">
    <property type="nucleotide sequence ID" value="NZ_VUJW01000005.1"/>
</dbReference>
<protein>
    <submittedName>
        <fullName evidence="1">Uncharacterized protein</fullName>
    </submittedName>
</protein>
<accession>A0A5B1M176</accession>